<dbReference type="AlphaFoldDB" id="A0A933ML80"/>
<evidence type="ECO:0000256" key="6">
    <source>
        <dbReference type="ARBA" id="ARBA00012102"/>
    </source>
</evidence>
<proteinExistence type="inferred from homology"/>
<comment type="caution">
    <text evidence="16">Lacks conserved residue(s) required for the propagation of feature annotation.</text>
</comment>
<dbReference type="PANTHER" id="PTHR34265">
    <property type="entry name" value="TYPE III PANTOTHENATE KINASE"/>
    <property type="match status" value="1"/>
</dbReference>
<dbReference type="GO" id="GO:0015937">
    <property type="term" value="P:coenzyme A biosynthetic process"/>
    <property type="evidence" value="ECO:0007669"/>
    <property type="project" value="UniProtKB-UniRule"/>
</dbReference>
<dbReference type="NCBIfam" id="TIGR00671">
    <property type="entry name" value="baf"/>
    <property type="match status" value="1"/>
</dbReference>
<gene>
    <name evidence="16" type="primary">coaX</name>
    <name evidence="17" type="ORF">HY768_09885</name>
</gene>
<evidence type="ECO:0000256" key="9">
    <source>
        <dbReference type="ARBA" id="ARBA00022741"/>
    </source>
</evidence>
<keyword evidence="8 16" id="KW-0808">Transferase</keyword>
<feature type="active site" description="Proton acceptor" evidence="16">
    <location>
        <position position="104"/>
    </location>
</feature>
<dbReference type="EMBL" id="JACQXR010000133">
    <property type="protein sequence ID" value="MBI4727505.1"/>
    <property type="molecule type" value="Genomic_DNA"/>
</dbReference>
<feature type="binding site" evidence="16">
    <location>
        <begin position="102"/>
        <end position="105"/>
    </location>
    <ligand>
        <name>substrate</name>
    </ligand>
</feature>
<dbReference type="Gene3D" id="3.30.420.40">
    <property type="match status" value="2"/>
</dbReference>
<evidence type="ECO:0000256" key="15">
    <source>
        <dbReference type="ARBA" id="ARBA00040883"/>
    </source>
</evidence>
<dbReference type="InterPro" id="IPR043129">
    <property type="entry name" value="ATPase_NBD"/>
</dbReference>
<dbReference type="CDD" id="cd24015">
    <property type="entry name" value="ASKHA_NBD_PanK-III"/>
    <property type="match status" value="1"/>
</dbReference>
<dbReference type="Proteomes" id="UP000736328">
    <property type="component" value="Unassembled WGS sequence"/>
</dbReference>
<comment type="function">
    <text evidence="16">Catalyzes the phosphorylation of pantothenate (Pan), the first step in CoA biosynthesis.</text>
</comment>
<dbReference type="EC" id="2.7.1.33" evidence="6 16"/>
<evidence type="ECO:0000313" key="18">
    <source>
        <dbReference type="Proteomes" id="UP000736328"/>
    </source>
</evidence>
<name>A0A933ML80_UNCT6</name>
<evidence type="ECO:0000256" key="5">
    <source>
        <dbReference type="ARBA" id="ARBA00011738"/>
    </source>
</evidence>
<dbReference type="GO" id="GO:0005524">
    <property type="term" value="F:ATP binding"/>
    <property type="evidence" value="ECO:0007669"/>
    <property type="project" value="UniProtKB-UniRule"/>
</dbReference>
<reference evidence="17" key="1">
    <citation type="submission" date="2020-07" db="EMBL/GenBank/DDBJ databases">
        <title>Huge and variable diversity of episymbiotic CPR bacteria and DPANN archaea in groundwater ecosystems.</title>
        <authorList>
            <person name="He C.Y."/>
            <person name="Keren R."/>
            <person name="Whittaker M."/>
            <person name="Farag I.F."/>
            <person name="Doudna J."/>
            <person name="Cate J.H.D."/>
            <person name="Banfield J.F."/>
        </authorList>
    </citation>
    <scope>NUCLEOTIDE SEQUENCE</scope>
    <source>
        <strain evidence="17">NC_groundwater_1520_Pr4_B-0.1um_53_5</strain>
    </source>
</reference>
<keyword evidence="10 16" id="KW-0418">Kinase</keyword>
<evidence type="ECO:0000256" key="16">
    <source>
        <dbReference type="HAMAP-Rule" id="MF_01274"/>
    </source>
</evidence>
<dbReference type="GO" id="GO:0005737">
    <property type="term" value="C:cytoplasm"/>
    <property type="evidence" value="ECO:0007669"/>
    <property type="project" value="UniProtKB-SubCell"/>
</dbReference>
<keyword evidence="9 16" id="KW-0547">Nucleotide-binding</keyword>
<evidence type="ECO:0000313" key="17">
    <source>
        <dbReference type="EMBL" id="MBI4727505.1"/>
    </source>
</evidence>
<comment type="catalytic activity">
    <reaction evidence="1 16">
        <text>(R)-pantothenate + ATP = (R)-4'-phosphopantothenate + ADP + H(+)</text>
        <dbReference type="Rhea" id="RHEA:16373"/>
        <dbReference type="ChEBI" id="CHEBI:10986"/>
        <dbReference type="ChEBI" id="CHEBI:15378"/>
        <dbReference type="ChEBI" id="CHEBI:29032"/>
        <dbReference type="ChEBI" id="CHEBI:30616"/>
        <dbReference type="ChEBI" id="CHEBI:456216"/>
        <dbReference type="EC" id="2.7.1.33"/>
    </reaction>
</comment>
<dbReference type="InterPro" id="IPR004619">
    <property type="entry name" value="Type_III_PanK"/>
</dbReference>
<comment type="cofactor">
    <cofactor evidence="16">
        <name>NH4(+)</name>
        <dbReference type="ChEBI" id="CHEBI:28938"/>
    </cofactor>
    <cofactor evidence="16">
        <name>K(+)</name>
        <dbReference type="ChEBI" id="CHEBI:29103"/>
    </cofactor>
    <text evidence="16">A monovalent cation. Ammonium or potassium.</text>
</comment>
<comment type="subcellular location">
    <subcellularLocation>
        <location evidence="3 16">Cytoplasm</location>
    </subcellularLocation>
</comment>
<evidence type="ECO:0000256" key="8">
    <source>
        <dbReference type="ARBA" id="ARBA00022679"/>
    </source>
</evidence>
<comment type="caution">
    <text evidence="17">The sequence shown here is derived from an EMBL/GenBank/DDBJ whole genome shotgun (WGS) entry which is preliminary data.</text>
</comment>
<keyword evidence="11 16" id="KW-0067">ATP-binding</keyword>
<dbReference type="Pfam" id="PF03309">
    <property type="entry name" value="Pan_kinase"/>
    <property type="match status" value="1"/>
</dbReference>
<accession>A0A933ML80</accession>
<evidence type="ECO:0000256" key="13">
    <source>
        <dbReference type="ARBA" id="ARBA00022993"/>
    </source>
</evidence>
<feature type="binding site" evidence="16">
    <location>
        <position position="127"/>
    </location>
    <ligand>
        <name>ATP</name>
        <dbReference type="ChEBI" id="CHEBI:30616"/>
    </ligand>
</feature>
<dbReference type="PANTHER" id="PTHR34265:SF1">
    <property type="entry name" value="TYPE III PANTOTHENATE KINASE"/>
    <property type="match status" value="1"/>
</dbReference>
<evidence type="ECO:0000256" key="4">
    <source>
        <dbReference type="ARBA" id="ARBA00005225"/>
    </source>
</evidence>
<comment type="subunit">
    <text evidence="5 16">Homodimer.</text>
</comment>
<dbReference type="HAMAP" id="MF_01274">
    <property type="entry name" value="Pantothen_kinase_3"/>
    <property type="match status" value="1"/>
</dbReference>
<organism evidence="17 18">
    <name type="scientific">candidate division TA06 bacterium</name>
    <dbReference type="NCBI Taxonomy" id="2250710"/>
    <lineage>
        <taxon>Bacteria</taxon>
        <taxon>Bacteria division TA06</taxon>
    </lineage>
</organism>
<evidence type="ECO:0000256" key="2">
    <source>
        <dbReference type="ARBA" id="ARBA00001958"/>
    </source>
</evidence>
<feature type="binding site" evidence="16">
    <location>
        <position position="179"/>
    </location>
    <ligand>
        <name>substrate</name>
    </ligand>
</feature>
<comment type="similarity">
    <text evidence="14 16">Belongs to the type III pantothenate kinase family.</text>
</comment>
<comment type="cofactor">
    <cofactor evidence="2">
        <name>K(+)</name>
        <dbReference type="ChEBI" id="CHEBI:29103"/>
    </cofactor>
</comment>
<evidence type="ECO:0000256" key="14">
    <source>
        <dbReference type="ARBA" id="ARBA00038036"/>
    </source>
</evidence>
<sequence>MRLLIDIGNSKLGLAVFSNNKCVRQARLEHSGQPNYDRIYNFLNKAIGVKSIKAAAICSVAPEITQPTVAAVKQLLEISPLLVDGSALKGFKTLYRSPRQLGCDRMVNSYAAARLYGKPVIVVGIGTAVTWDAVDFLGRHLGGAIAPGPLTMSRALNDKTALLPLIPFKRAKTGIGRDTAGAIESGIYWGTIGMVKELVSVISAEMKERPKIVITGGLAGIAGPHIKNSITDQLLIYKGLNLALQEKEGAPVR</sequence>
<keyword evidence="13 16" id="KW-0173">Coenzyme A biosynthesis</keyword>
<keyword evidence="7 16" id="KW-0963">Cytoplasm</keyword>
<protein>
    <recommendedName>
        <fullName evidence="15 16">Type III pantothenate kinase</fullName>
        <ecNumber evidence="6 16">2.7.1.33</ecNumber>
    </recommendedName>
    <alternativeName>
        <fullName evidence="16">PanK-III</fullName>
    </alternativeName>
    <alternativeName>
        <fullName evidence="16">Pantothenic acid kinase</fullName>
    </alternativeName>
</protein>
<evidence type="ECO:0000256" key="11">
    <source>
        <dbReference type="ARBA" id="ARBA00022840"/>
    </source>
</evidence>
<dbReference type="GO" id="GO:0004594">
    <property type="term" value="F:pantothenate kinase activity"/>
    <property type="evidence" value="ECO:0007669"/>
    <property type="project" value="UniProtKB-UniRule"/>
</dbReference>
<feature type="binding site" evidence="16">
    <location>
        <position position="95"/>
    </location>
    <ligand>
        <name>substrate</name>
    </ligand>
</feature>
<comment type="pathway">
    <text evidence="4 16">Cofactor biosynthesis; coenzyme A biosynthesis; CoA from (R)-pantothenate: step 1/5.</text>
</comment>
<evidence type="ECO:0000256" key="7">
    <source>
        <dbReference type="ARBA" id="ARBA00022490"/>
    </source>
</evidence>
<evidence type="ECO:0000256" key="10">
    <source>
        <dbReference type="ARBA" id="ARBA00022777"/>
    </source>
</evidence>
<feature type="binding site" evidence="16">
    <location>
        <begin position="6"/>
        <end position="13"/>
    </location>
    <ligand>
        <name>ATP</name>
        <dbReference type="ChEBI" id="CHEBI:30616"/>
    </ligand>
</feature>
<keyword evidence="12 16" id="KW-0630">Potassium</keyword>
<evidence type="ECO:0000256" key="1">
    <source>
        <dbReference type="ARBA" id="ARBA00001206"/>
    </source>
</evidence>
<evidence type="ECO:0000256" key="3">
    <source>
        <dbReference type="ARBA" id="ARBA00004496"/>
    </source>
</evidence>
<evidence type="ECO:0000256" key="12">
    <source>
        <dbReference type="ARBA" id="ARBA00022958"/>
    </source>
</evidence>
<dbReference type="SUPFAM" id="SSF53067">
    <property type="entry name" value="Actin-like ATPase domain"/>
    <property type="match status" value="2"/>
</dbReference>